<dbReference type="Proteomes" id="UP001314170">
    <property type="component" value="Unassembled WGS sequence"/>
</dbReference>
<protein>
    <submittedName>
        <fullName evidence="2">Uncharacterized protein</fullName>
    </submittedName>
</protein>
<evidence type="ECO:0000313" key="2">
    <source>
        <dbReference type="EMBL" id="CAK7353852.1"/>
    </source>
</evidence>
<dbReference type="PANTHER" id="PTHR33670:SF17">
    <property type="entry name" value="ANTHER-SPECIFIC PROLINE-RICH PROTEIN APG"/>
    <property type="match status" value="1"/>
</dbReference>
<gene>
    <name evidence="2" type="ORF">DCAF_LOCUS24940</name>
</gene>
<name>A0AAV1SL25_9ROSI</name>
<proteinExistence type="predicted"/>
<dbReference type="EMBL" id="CAWUPB010001194">
    <property type="protein sequence ID" value="CAK7353852.1"/>
    <property type="molecule type" value="Genomic_DNA"/>
</dbReference>
<dbReference type="PANTHER" id="PTHR33670">
    <property type="entry name" value="SPLICING FACTOR, PROLINE- AND GLUTAMINE-RICH-LIKE"/>
    <property type="match status" value="1"/>
</dbReference>
<feature type="region of interest" description="Disordered" evidence="1">
    <location>
        <begin position="1"/>
        <end position="73"/>
    </location>
</feature>
<dbReference type="InterPro" id="IPR028322">
    <property type="entry name" value="PNRC-like_rgn"/>
</dbReference>
<dbReference type="Pfam" id="PF15365">
    <property type="entry name" value="PNRC"/>
    <property type="match status" value="1"/>
</dbReference>
<dbReference type="GO" id="GO:0016071">
    <property type="term" value="P:mRNA metabolic process"/>
    <property type="evidence" value="ECO:0007669"/>
    <property type="project" value="UniProtKB-ARBA"/>
</dbReference>
<keyword evidence="3" id="KW-1185">Reference proteome</keyword>
<dbReference type="AlphaFoldDB" id="A0AAV1SL25"/>
<sequence length="218" mass="23546">MGVLVVNPQDCLKNPLQQQPTRMRFPRNPNPSNPRPNKAQPNRRKRNTNSSPPPRAAAPKNNNNNNNNRSSNLVMGQVKILKRGEEDLLKPTKKVETPKGIPIPKAVKSGDLGLGSTSRLGPDPVLVPTHVRLTESKDFVNGFYAGSAFFTSPPPSSLPLPGFFTKKANDPVAVDAGRHGFKEDLGDPTCLKGKCCIQGEFGIGFPLLGHGLKEDLGS</sequence>
<evidence type="ECO:0000313" key="3">
    <source>
        <dbReference type="Proteomes" id="UP001314170"/>
    </source>
</evidence>
<feature type="region of interest" description="Disordered" evidence="1">
    <location>
        <begin position="89"/>
        <end position="108"/>
    </location>
</feature>
<accession>A0AAV1SL25</accession>
<evidence type="ECO:0000256" key="1">
    <source>
        <dbReference type="SAM" id="MobiDB-lite"/>
    </source>
</evidence>
<organism evidence="2 3">
    <name type="scientific">Dovyalis caffra</name>
    <dbReference type="NCBI Taxonomy" id="77055"/>
    <lineage>
        <taxon>Eukaryota</taxon>
        <taxon>Viridiplantae</taxon>
        <taxon>Streptophyta</taxon>
        <taxon>Embryophyta</taxon>
        <taxon>Tracheophyta</taxon>
        <taxon>Spermatophyta</taxon>
        <taxon>Magnoliopsida</taxon>
        <taxon>eudicotyledons</taxon>
        <taxon>Gunneridae</taxon>
        <taxon>Pentapetalae</taxon>
        <taxon>rosids</taxon>
        <taxon>fabids</taxon>
        <taxon>Malpighiales</taxon>
        <taxon>Salicaceae</taxon>
        <taxon>Flacourtieae</taxon>
        <taxon>Dovyalis</taxon>
    </lineage>
</organism>
<reference evidence="2 3" key="1">
    <citation type="submission" date="2024-01" db="EMBL/GenBank/DDBJ databases">
        <authorList>
            <person name="Waweru B."/>
        </authorList>
    </citation>
    <scope>NUCLEOTIDE SEQUENCE [LARGE SCALE GENOMIC DNA]</scope>
</reference>
<feature type="compositionally biased region" description="Low complexity" evidence="1">
    <location>
        <begin position="57"/>
        <end position="72"/>
    </location>
</feature>
<comment type="caution">
    <text evidence="2">The sequence shown here is derived from an EMBL/GenBank/DDBJ whole genome shotgun (WGS) entry which is preliminary data.</text>
</comment>